<evidence type="ECO:0000259" key="6">
    <source>
        <dbReference type="Pfam" id="PF05198"/>
    </source>
</evidence>
<dbReference type="GO" id="GO:0005737">
    <property type="term" value="C:cytoplasm"/>
    <property type="evidence" value="ECO:0007669"/>
    <property type="project" value="UniProtKB-ARBA"/>
</dbReference>
<feature type="domain" description="Translation initiation factor 3 C-terminal" evidence="5">
    <location>
        <begin position="105"/>
        <end position="189"/>
    </location>
</feature>
<protein>
    <recommendedName>
        <fullName evidence="4">Translation initiation factor IF-3</fullName>
    </recommendedName>
</protein>
<dbReference type="AlphaFoldDB" id="A0A2H0BF61"/>
<proteinExistence type="inferred from homology"/>
<evidence type="ECO:0000313" key="7">
    <source>
        <dbReference type="EMBL" id="PIP56312.1"/>
    </source>
</evidence>
<evidence type="ECO:0000259" key="5">
    <source>
        <dbReference type="Pfam" id="PF00707"/>
    </source>
</evidence>
<dbReference type="SUPFAM" id="SSF54364">
    <property type="entry name" value="Translation initiation factor IF3, N-terminal domain"/>
    <property type="match status" value="1"/>
</dbReference>
<dbReference type="Proteomes" id="UP000228495">
    <property type="component" value="Unassembled WGS sequence"/>
</dbReference>
<evidence type="ECO:0000256" key="1">
    <source>
        <dbReference type="ARBA" id="ARBA00005439"/>
    </source>
</evidence>
<evidence type="ECO:0000256" key="4">
    <source>
        <dbReference type="NCBIfam" id="TIGR00168"/>
    </source>
</evidence>
<accession>A0A2H0BF61</accession>
<name>A0A2H0BF61_UNCKA</name>
<keyword evidence="3" id="KW-0648">Protein biosynthesis</keyword>
<dbReference type="EMBL" id="PCSU01000065">
    <property type="protein sequence ID" value="PIP56312.1"/>
    <property type="molecule type" value="Genomic_DNA"/>
</dbReference>
<dbReference type="PANTHER" id="PTHR10938">
    <property type="entry name" value="TRANSLATION INITIATION FACTOR IF-3"/>
    <property type="match status" value="1"/>
</dbReference>
<keyword evidence="2 7" id="KW-0396">Initiation factor</keyword>
<reference evidence="7 8" key="1">
    <citation type="submission" date="2017-09" db="EMBL/GenBank/DDBJ databases">
        <title>Depth-based differentiation of microbial function through sediment-hosted aquifers and enrichment of novel symbionts in the deep terrestrial subsurface.</title>
        <authorList>
            <person name="Probst A.J."/>
            <person name="Ladd B."/>
            <person name="Jarett J.K."/>
            <person name="Geller-Mcgrath D.E."/>
            <person name="Sieber C.M."/>
            <person name="Emerson J.B."/>
            <person name="Anantharaman K."/>
            <person name="Thomas B.C."/>
            <person name="Malmstrom R."/>
            <person name="Stieglmeier M."/>
            <person name="Klingl A."/>
            <person name="Woyke T."/>
            <person name="Ryan C.M."/>
            <person name="Banfield J.F."/>
        </authorList>
    </citation>
    <scope>NUCLEOTIDE SEQUENCE [LARGE SCALE GENOMIC DNA]</scope>
    <source>
        <strain evidence="7">CG22_combo_CG10-13_8_21_14_all_39_12</strain>
    </source>
</reference>
<dbReference type="InterPro" id="IPR019815">
    <property type="entry name" value="Translation_initiation_fac_3_C"/>
</dbReference>
<comment type="caution">
    <text evidence="7">The sequence shown here is derived from an EMBL/GenBank/DDBJ whole genome shotgun (WGS) entry which is preliminary data.</text>
</comment>
<dbReference type="InterPro" id="IPR001288">
    <property type="entry name" value="Translation_initiation_fac_3"/>
</dbReference>
<gene>
    <name evidence="7" type="ORF">COX05_03835</name>
</gene>
<organism evidence="7 8">
    <name type="scientific">candidate division WWE3 bacterium CG22_combo_CG10-13_8_21_14_all_39_12</name>
    <dbReference type="NCBI Taxonomy" id="1975094"/>
    <lineage>
        <taxon>Bacteria</taxon>
        <taxon>Katanobacteria</taxon>
    </lineage>
</organism>
<dbReference type="Gene3D" id="3.10.20.80">
    <property type="entry name" value="Translation initiation factor 3 (IF-3), N-terminal domain"/>
    <property type="match status" value="1"/>
</dbReference>
<dbReference type="InterPro" id="IPR019814">
    <property type="entry name" value="Translation_initiation_fac_3_N"/>
</dbReference>
<dbReference type="Gene3D" id="3.30.110.10">
    <property type="entry name" value="Translation initiation factor 3 (IF-3), C-terminal domain"/>
    <property type="match status" value="1"/>
</dbReference>
<sequence length="189" mass="22143">MVKIELFCYNTLRNVRRYKQTRISFPKNEKIFGSEFRVIDQQGENLGVLSREEAQKRANDLELDLVLVAPKANPPVVRIIEYDKYVYEQQKVQSQLKKKQRQGGEMKQFRFKPNIDDNDLMVRAKRIKGFLDKGSNIKIIIPFYGRIITHKQLGYDKIDAVMTEIGDSGEFEREPKMEGKLLIAYIKPK</sequence>
<dbReference type="InterPro" id="IPR036788">
    <property type="entry name" value="T_IF-3_C_sf"/>
</dbReference>
<dbReference type="Pfam" id="PF05198">
    <property type="entry name" value="IF3_N"/>
    <property type="match status" value="1"/>
</dbReference>
<evidence type="ECO:0000256" key="3">
    <source>
        <dbReference type="ARBA" id="ARBA00022917"/>
    </source>
</evidence>
<evidence type="ECO:0000313" key="8">
    <source>
        <dbReference type="Proteomes" id="UP000228495"/>
    </source>
</evidence>
<dbReference type="Pfam" id="PF00707">
    <property type="entry name" value="IF3_C"/>
    <property type="match status" value="1"/>
</dbReference>
<dbReference type="GO" id="GO:0043022">
    <property type="term" value="F:ribosome binding"/>
    <property type="evidence" value="ECO:0007669"/>
    <property type="project" value="TreeGrafter"/>
</dbReference>
<dbReference type="NCBIfam" id="TIGR00168">
    <property type="entry name" value="infC"/>
    <property type="match status" value="1"/>
</dbReference>
<comment type="similarity">
    <text evidence="1">Belongs to the IF-3 family.</text>
</comment>
<dbReference type="GO" id="GO:0003743">
    <property type="term" value="F:translation initiation factor activity"/>
    <property type="evidence" value="ECO:0007669"/>
    <property type="project" value="UniProtKB-UniRule"/>
</dbReference>
<dbReference type="GO" id="GO:0032790">
    <property type="term" value="P:ribosome disassembly"/>
    <property type="evidence" value="ECO:0007669"/>
    <property type="project" value="TreeGrafter"/>
</dbReference>
<dbReference type="SUPFAM" id="SSF55200">
    <property type="entry name" value="Translation initiation factor IF3, C-terminal domain"/>
    <property type="match status" value="1"/>
</dbReference>
<feature type="domain" description="Translation initiation factor 3 N-terminal" evidence="6">
    <location>
        <begin position="28"/>
        <end position="93"/>
    </location>
</feature>
<dbReference type="InterPro" id="IPR036787">
    <property type="entry name" value="T_IF-3_N_sf"/>
</dbReference>
<dbReference type="PANTHER" id="PTHR10938:SF0">
    <property type="entry name" value="TRANSLATION INITIATION FACTOR IF-3, MITOCHONDRIAL"/>
    <property type="match status" value="1"/>
</dbReference>
<evidence type="ECO:0000256" key="2">
    <source>
        <dbReference type="ARBA" id="ARBA00022540"/>
    </source>
</evidence>